<evidence type="ECO:0000256" key="3">
    <source>
        <dbReference type="SAM" id="SignalP"/>
    </source>
</evidence>
<protein>
    <submittedName>
        <fullName evidence="4">PHB depolymerase family esterase</fullName>
    </submittedName>
</protein>
<evidence type="ECO:0000313" key="5">
    <source>
        <dbReference type="Proteomes" id="UP001500804"/>
    </source>
</evidence>
<evidence type="ECO:0000256" key="1">
    <source>
        <dbReference type="ARBA" id="ARBA00022729"/>
    </source>
</evidence>
<feature type="chain" id="PRO_5046265481" evidence="3">
    <location>
        <begin position="23"/>
        <end position="286"/>
    </location>
</feature>
<dbReference type="Proteomes" id="UP001500804">
    <property type="component" value="Unassembled WGS sequence"/>
</dbReference>
<dbReference type="InterPro" id="IPR050955">
    <property type="entry name" value="Plant_Biomass_Hydrol_Est"/>
</dbReference>
<reference evidence="5" key="1">
    <citation type="journal article" date="2019" name="Int. J. Syst. Evol. Microbiol.">
        <title>The Global Catalogue of Microorganisms (GCM) 10K type strain sequencing project: providing services to taxonomists for standard genome sequencing and annotation.</title>
        <authorList>
            <consortium name="The Broad Institute Genomics Platform"/>
            <consortium name="The Broad Institute Genome Sequencing Center for Infectious Disease"/>
            <person name="Wu L."/>
            <person name="Ma J."/>
        </authorList>
    </citation>
    <scope>NUCLEOTIDE SEQUENCE [LARGE SCALE GENOMIC DNA]</scope>
    <source>
        <strain evidence="5">JCM 18302</strain>
    </source>
</reference>
<dbReference type="PANTHER" id="PTHR43037:SF1">
    <property type="entry name" value="BLL1128 PROTEIN"/>
    <property type="match status" value="1"/>
</dbReference>
<accession>A0ABP9NBX7</accession>
<dbReference type="PANTHER" id="PTHR43037">
    <property type="entry name" value="UNNAMED PRODUCT-RELATED"/>
    <property type="match status" value="1"/>
</dbReference>
<keyword evidence="5" id="KW-1185">Reference proteome</keyword>
<sequence>MLGRQFAGGLACLLALVACAPAQGGADTADRTVVVSTAAGDRTAHVHHPQGAPAGAPLVVVLHGAGGSGAQVEADLGWDGLADREGFVVAYPDGLDGTWNGGGCCGRARTRGVDDVGYLAALSGRIAEEDGTDPRRVYAVGFSNGAILAYAWACSRPGDLAGIGPVAGAVLVPCAAPGPVAVVAVHGTEDDRVPFGGGAGAGGAQYPTVAGSLAPFLAGDGCSPAPALADDPPAAVGTWTCSSGRPVVRDVIDGGGHAWPGAGPDAGTTDTPLDATGFLWSRLAGP</sequence>
<dbReference type="InterPro" id="IPR010126">
    <property type="entry name" value="Esterase_phb"/>
</dbReference>
<proteinExistence type="predicted"/>
<feature type="signal peptide" evidence="3">
    <location>
        <begin position="1"/>
        <end position="22"/>
    </location>
</feature>
<dbReference type="InterPro" id="IPR029058">
    <property type="entry name" value="AB_hydrolase_fold"/>
</dbReference>
<dbReference type="Pfam" id="PF10503">
    <property type="entry name" value="Esterase_PHB"/>
    <property type="match status" value="1"/>
</dbReference>
<keyword evidence="1 3" id="KW-0732">Signal</keyword>
<dbReference type="RefSeq" id="WP_345603194.1">
    <property type="nucleotide sequence ID" value="NZ_BAABJO010000002.1"/>
</dbReference>
<evidence type="ECO:0000313" key="4">
    <source>
        <dbReference type="EMBL" id="GAA5112646.1"/>
    </source>
</evidence>
<gene>
    <name evidence="4" type="ORF">GCM10023320_07150</name>
</gene>
<dbReference type="PROSITE" id="PS51257">
    <property type="entry name" value="PROKAR_LIPOPROTEIN"/>
    <property type="match status" value="1"/>
</dbReference>
<dbReference type="EMBL" id="BAABJO010000002">
    <property type="protein sequence ID" value="GAA5112646.1"/>
    <property type="molecule type" value="Genomic_DNA"/>
</dbReference>
<evidence type="ECO:0000256" key="2">
    <source>
        <dbReference type="ARBA" id="ARBA00022801"/>
    </source>
</evidence>
<organism evidence="4 5">
    <name type="scientific">Pseudonocardia adelaidensis</name>
    <dbReference type="NCBI Taxonomy" id="648754"/>
    <lineage>
        <taxon>Bacteria</taxon>
        <taxon>Bacillati</taxon>
        <taxon>Actinomycetota</taxon>
        <taxon>Actinomycetes</taxon>
        <taxon>Pseudonocardiales</taxon>
        <taxon>Pseudonocardiaceae</taxon>
        <taxon>Pseudonocardia</taxon>
    </lineage>
</organism>
<comment type="caution">
    <text evidence="4">The sequence shown here is derived from an EMBL/GenBank/DDBJ whole genome shotgun (WGS) entry which is preliminary data.</text>
</comment>
<dbReference type="Gene3D" id="3.40.50.1820">
    <property type="entry name" value="alpha/beta hydrolase"/>
    <property type="match status" value="1"/>
</dbReference>
<dbReference type="SUPFAM" id="SSF53474">
    <property type="entry name" value="alpha/beta-Hydrolases"/>
    <property type="match status" value="1"/>
</dbReference>
<keyword evidence="2" id="KW-0378">Hydrolase</keyword>
<name>A0ABP9NBX7_9PSEU</name>